<organism evidence="1 2">
    <name type="scientific">Deinococcus taklimakanensis</name>
    <dbReference type="NCBI Taxonomy" id="536443"/>
    <lineage>
        <taxon>Bacteria</taxon>
        <taxon>Thermotogati</taxon>
        <taxon>Deinococcota</taxon>
        <taxon>Deinococci</taxon>
        <taxon>Deinococcales</taxon>
        <taxon>Deinococcaceae</taxon>
        <taxon>Deinococcus</taxon>
    </lineage>
</organism>
<evidence type="ECO:0000313" key="2">
    <source>
        <dbReference type="Proteomes" id="UP001597475"/>
    </source>
</evidence>
<proteinExistence type="predicted"/>
<sequence>MLTFAEARHHPESEVGAETHRLAAQGVGGMVVPARFEESYYRHANLPEQLARLFRAVNPRRIDEDLLEPLTVQALTLVRGSALLDDAVQVFYRALGNAGLAAGQVQVRRPDAAYAETAQVTPPGTAALHAMKRLWAQDWAFAAVLERLDTHGSVALEARPTLLLPGSVLTAPDTP</sequence>
<evidence type="ECO:0000313" key="1">
    <source>
        <dbReference type="EMBL" id="MFD2609027.1"/>
    </source>
</evidence>
<dbReference type="Proteomes" id="UP001597475">
    <property type="component" value="Unassembled WGS sequence"/>
</dbReference>
<keyword evidence="2" id="KW-1185">Reference proteome</keyword>
<accession>A0ABW5P4L6</accession>
<gene>
    <name evidence="1" type="ORF">ACFSR9_06165</name>
</gene>
<dbReference type="EMBL" id="JBHUMK010000023">
    <property type="protein sequence ID" value="MFD2609027.1"/>
    <property type="molecule type" value="Genomic_DNA"/>
</dbReference>
<dbReference type="RefSeq" id="WP_386844076.1">
    <property type="nucleotide sequence ID" value="NZ_JBHUMK010000023.1"/>
</dbReference>
<comment type="caution">
    <text evidence="1">The sequence shown here is derived from an EMBL/GenBank/DDBJ whole genome shotgun (WGS) entry which is preliminary data.</text>
</comment>
<name>A0ABW5P4L6_9DEIO</name>
<reference evidence="2" key="1">
    <citation type="journal article" date="2019" name="Int. J. Syst. Evol. Microbiol.">
        <title>The Global Catalogue of Microorganisms (GCM) 10K type strain sequencing project: providing services to taxonomists for standard genome sequencing and annotation.</title>
        <authorList>
            <consortium name="The Broad Institute Genomics Platform"/>
            <consortium name="The Broad Institute Genome Sequencing Center for Infectious Disease"/>
            <person name="Wu L."/>
            <person name="Ma J."/>
        </authorList>
    </citation>
    <scope>NUCLEOTIDE SEQUENCE [LARGE SCALE GENOMIC DNA]</scope>
    <source>
        <strain evidence="2">KCTC 33842</strain>
    </source>
</reference>
<protein>
    <submittedName>
        <fullName evidence="1">Uncharacterized protein</fullName>
    </submittedName>
</protein>